<evidence type="ECO:0000256" key="2">
    <source>
        <dbReference type="ARBA" id="ARBA00022654"/>
    </source>
</evidence>
<gene>
    <name evidence="9" type="ORF">DWY29_08185</name>
</gene>
<keyword evidence="6 8" id="KW-1133">Transmembrane helix</keyword>
<evidence type="ECO:0008006" key="11">
    <source>
        <dbReference type="Google" id="ProtNLM"/>
    </source>
</evidence>
<feature type="transmembrane region" description="Helical" evidence="8">
    <location>
        <begin position="38"/>
        <end position="66"/>
    </location>
</feature>
<evidence type="ECO:0000256" key="5">
    <source>
        <dbReference type="ARBA" id="ARBA00022801"/>
    </source>
</evidence>
<dbReference type="GO" id="GO:0009372">
    <property type="term" value="P:quorum sensing"/>
    <property type="evidence" value="ECO:0007669"/>
    <property type="project" value="UniProtKB-KW"/>
</dbReference>
<dbReference type="RefSeq" id="WP_118125927.1">
    <property type="nucleotide sequence ID" value="NZ_JBBNFR010000006.1"/>
</dbReference>
<evidence type="ECO:0000313" key="9">
    <source>
        <dbReference type="EMBL" id="RGR68520.1"/>
    </source>
</evidence>
<keyword evidence="7 8" id="KW-0472">Membrane</keyword>
<dbReference type="GO" id="GO:0008233">
    <property type="term" value="F:peptidase activity"/>
    <property type="evidence" value="ECO:0007669"/>
    <property type="project" value="UniProtKB-KW"/>
</dbReference>
<accession>A0A3R5ZRI2</accession>
<dbReference type="AlphaFoldDB" id="A0A3R5ZRI2"/>
<comment type="caution">
    <text evidence="9">The sequence shown here is derived from an EMBL/GenBank/DDBJ whole genome shotgun (WGS) entry which is preliminary data.</text>
</comment>
<dbReference type="GO" id="GO:0006508">
    <property type="term" value="P:proteolysis"/>
    <property type="evidence" value="ECO:0007669"/>
    <property type="project" value="UniProtKB-KW"/>
</dbReference>
<organism evidence="9 10">
    <name type="scientific">Roseburia inulinivorans</name>
    <dbReference type="NCBI Taxonomy" id="360807"/>
    <lineage>
        <taxon>Bacteria</taxon>
        <taxon>Bacillati</taxon>
        <taxon>Bacillota</taxon>
        <taxon>Clostridia</taxon>
        <taxon>Lachnospirales</taxon>
        <taxon>Lachnospiraceae</taxon>
        <taxon>Roseburia</taxon>
    </lineage>
</organism>
<keyword evidence="4 8" id="KW-0812">Transmembrane</keyword>
<feature type="transmembrane region" description="Helical" evidence="8">
    <location>
        <begin position="164"/>
        <end position="182"/>
    </location>
</feature>
<feature type="transmembrane region" description="Helical" evidence="8">
    <location>
        <begin position="78"/>
        <end position="95"/>
    </location>
</feature>
<dbReference type="GO" id="GO:0016020">
    <property type="term" value="C:membrane"/>
    <property type="evidence" value="ECO:0007669"/>
    <property type="project" value="InterPro"/>
</dbReference>
<dbReference type="EMBL" id="QRUN01000009">
    <property type="protein sequence ID" value="RGR68520.1"/>
    <property type="molecule type" value="Genomic_DNA"/>
</dbReference>
<evidence type="ECO:0000256" key="1">
    <source>
        <dbReference type="ARBA" id="ARBA00022475"/>
    </source>
</evidence>
<evidence type="ECO:0000256" key="8">
    <source>
        <dbReference type="SAM" id="Phobius"/>
    </source>
</evidence>
<evidence type="ECO:0000256" key="6">
    <source>
        <dbReference type="ARBA" id="ARBA00022989"/>
    </source>
</evidence>
<dbReference type="SMART" id="SM00793">
    <property type="entry name" value="AgrB"/>
    <property type="match status" value="1"/>
</dbReference>
<evidence type="ECO:0000256" key="3">
    <source>
        <dbReference type="ARBA" id="ARBA00022670"/>
    </source>
</evidence>
<keyword evidence="1" id="KW-1003">Cell membrane</keyword>
<evidence type="ECO:0000313" key="10">
    <source>
        <dbReference type="Proteomes" id="UP000285820"/>
    </source>
</evidence>
<name>A0A3R5ZRI2_9FIRM</name>
<protein>
    <recommendedName>
        <fullName evidence="11">Accessory gene regulator protein</fullName>
    </recommendedName>
</protein>
<feature type="transmembrane region" description="Helical" evidence="8">
    <location>
        <begin position="142"/>
        <end position="158"/>
    </location>
</feature>
<keyword evidence="2" id="KW-0673">Quorum sensing</keyword>
<sequence length="191" mass="22487">MYTIAEKLTDYVIQNGNIKDEERSIYVYGFQVALEQTVCYVICFLGTLFLKAIPEGIIFFIVFVPLRSYAGGLHLNRYWSCLLLSCITFFSIITLSKYLWFPAYLEMICLIFLEIVILKLYPVENINRNVDIYENEQFKKRLKIFLMINIIIGIVFAITKKYIYLNTVFYTIWLIIITMVIGKYKNVLKAL</sequence>
<reference evidence="9 10" key="1">
    <citation type="submission" date="2018-08" db="EMBL/GenBank/DDBJ databases">
        <title>A genome reference for cultivated species of the human gut microbiota.</title>
        <authorList>
            <person name="Zou Y."/>
            <person name="Xue W."/>
            <person name="Luo G."/>
        </authorList>
    </citation>
    <scope>NUCLEOTIDE SEQUENCE [LARGE SCALE GENOMIC DNA]</scope>
    <source>
        <strain evidence="9 10">AF24-4</strain>
    </source>
</reference>
<dbReference type="Pfam" id="PF04647">
    <property type="entry name" value="AgrB"/>
    <property type="match status" value="1"/>
</dbReference>
<dbReference type="Proteomes" id="UP000285820">
    <property type="component" value="Unassembled WGS sequence"/>
</dbReference>
<dbReference type="InterPro" id="IPR006741">
    <property type="entry name" value="AgrB"/>
</dbReference>
<evidence type="ECO:0000256" key="7">
    <source>
        <dbReference type="ARBA" id="ARBA00023136"/>
    </source>
</evidence>
<keyword evidence="5" id="KW-0378">Hydrolase</keyword>
<evidence type="ECO:0000256" key="4">
    <source>
        <dbReference type="ARBA" id="ARBA00022692"/>
    </source>
</evidence>
<proteinExistence type="predicted"/>
<feature type="transmembrane region" description="Helical" evidence="8">
    <location>
        <begin position="101"/>
        <end position="121"/>
    </location>
</feature>
<keyword evidence="3" id="KW-0645">Protease</keyword>